<organism evidence="1 2">
    <name type="scientific">Marinobacter confluentis</name>
    <dbReference type="NCBI Taxonomy" id="1697557"/>
    <lineage>
        <taxon>Bacteria</taxon>
        <taxon>Pseudomonadati</taxon>
        <taxon>Pseudomonadota</taxon>
        <taxon>Gammaproteobacteria</taxon>
        <taxon>Pseudomonadales</taxon>
        <taxon>Marinobacteraceae</taxon>
        <taxon>Marinobacter</taxon>
    </lineage>
</organism>
<gene>
    <name evidence="1" type="ORF">E5Q11_13505</name>
</gene>
<evidence type="ECO:0000313" key="1">
    <source>
        <dbReference type="EMBL" id="TGN38995.1"/>
    </source>
</evidence>
<keyword evidence="2" id="KW-1185">Reference proteome</keyword>
<dbReference type="AlphaFoldDB" id="A0A4Z1C6U8"/>
<evidence type="ECO:0000313" key="2">
    <source>
        <dbReference type="Proteomes" id="UP000298325"/>
    </source>
</evidence>
<dbReference type="Pfam" id="PF06097">
    <property type="entry name" value="DUF945"/>
    <property type="match status" value="1"/>
</dbReference>
<dbReference type="Proteomes" id="UP000298325">
    <property type="component" value="Unassembled WGS sequence"/>
</dbReference>
<sequence length="426" mass="45610">MVIGVVVLGAAAAAPLGVGYYTEQQWQGVQSEFNSSQALLRLETREYDRGYMNSSVLGSVTFIGPDSAGEHTFDYQADVSHGITGSLMDFSTAEELSESAKKFFPDEQPRLTLETRVWGTATLEMIVPEVAVTDEESGETFAISRAEGRADIGSAGSELDVELSWPGMTLTGPDARISVSDFQMDQRMEFLTGDVWIGDANMTLASLQIDVPDQPAVRLDGLTMTSESDVTDDGKRMNGDSSIRLDMLEASGKAFGPHEIQVRFDGLDVASLDEISAAIGEMQQAAATSAGGADPQAAMQQQMESFQRISGAVMGLAAEGFSFGFPRIDLSTPQGPIQGELVISHPELSDDEKSQAMMVMQGLTGNFDLSMPVALVDQNPTLAMQVSPLIKQGMVVQDGDRLILSGVLEDMALDINGNVMPLPPLF</sequence>
<comment type="caution">
    <text evidence="1">The sequence shown here is derived from an EMBL/GenBank/DDBJ whole genome shotgun (WGS) entry which is preliminary data.</text>
</comment>
<name>A0A4Z1C6U8_9GAMM</name>
<dbReference type="InterPro" id="IPR010352">
    <property type="entry name" value="DUF945"/>
</dbReference>
<dbReference type="OrthoDB" id="6346050at2"/>
<reference evidence="1 2" key="1">
    <citation type="submission" date="2019-04" db="EMBL/GenBank/DDBJ databases">
        <authorList>
            <person name="Park S."/>
            <person name="Yoon J.-H."/>
        </authorList>
    </citation>
    <scope>NUCLEOTIDE SEQUENCE [LARGE SCALE GENOMIC DNA]</scope>
    <source>
        <strain evidence="1 2">HJM-18</strain>
    </source>
</reference>
<accession>A0A4Z1C6U8</accession>
<dbReference type="EMBL" id="SRPF01000004">
    <property type="protein sequence ID" value="TGN38995.1"/>
    <property type="molecule type" value="Genomic_DNA"/>
</dbReference>
<protein>
    <submittedName>
        <fullName evidence="1">DUF945 domain-containing protein</fullName>
    </submittedName>
</protein>
<proteinExistence type="predicted"/>